<dbReference type="Gene3D" id="3.40.50.2000">
    <property type="entry name" value="Glycogen Phosphorylase B"/>
    <property type="match status" value="2"/>
</dbReference>
<dbReference type="PANTHER" id="PTHR45947:SF3">
    <property type="entry name" value="SULFOQUINOVOSYL TRANSFERASE SQD2"/>
    <property type="match status" value="1"/>
</dbReference>
<dbReference type="InterPro" id="IPR028098">
    <property type="entry name" value="Glyco_trans_4-like_N"/>
</dbReference>
<dbReference type="EMBL" id="MGEJ01000006">
    <property type="protein sequence ID" value="OGL81449.1"/>
    <property type="molecule type" value="Genomic_DNA"/>
</dbReference>
<comment type="caution">
    <text evidence="3">The sequence shown here is derived from an EMBL/GenBank/DDBJ whole genome shotgun (WGS) entry which is preliminary data.</text>
</comment>
<dbReference type="SUPFAM" id="SSF53756">
    <property type="entry name" value="UDP-Glycosyltransferase/glycogen phosphorylase"/>
    <property type="match status" value="1"/>
</dbReference>
<dbReference type="Pfam" id="PF13439">
    <property type="entry name" value="Glyco_transf_4"/>
    <property type="match status" value="1"/>
</dbReference>
<protein>
    <recommendedName>
        <fullName evidence="5">Glycosyltransferase subfamily 4-like N-terminal domain-containing protein</fullName>
    </recommendedName>
</protein>
<evidence type="ECO:0000313" key="4">
    <source>
        <dbReference type="Proteomes" id="UP000176897"/>
    </source>
</evidence>
<dbReference type="Pfam" id="PF00534">
    <property type="entry name" value="Glycos_transf_1"/>
    <property type="match status" value="1"/>
</dbReference>
<proteinExistence type="predicted"/>
<evidence type="ECO:0000259" key="1">
    <source>
        <dbReference type="Pfam" id="PF00534"/>
    </source>
</evidence>
<dbReference type="GO" id="GO:0016758">
    <property type="term" value="F:hexosyltransferase activity"/>
    <property type="evidence" value="ECO:0007669"/>
    <property type="project" value="TreeGrafter"/>
</dbReference>
<dbReference type="Proteomes" id="UP000176897">
    <property type="component" value="Unassembled WGS sequence"/>
</dbReference>
<reference evidence="3 4" key="1">
    <citation type="journal article" date="2016" name="Nat. Commun.">
        <title>Thousands of microbial genomes shed light on interconnected biogeochemical processes in an aquifer system.</title>
        <authorList>
            <person name="Anantharaman K."/>
            <person name="Brown C.T."/>
            <person name="Hug L.A."/>
            <person name="Sharon I."/>
            <person name="Castelle C.J."/>
            <person name="Probst A.J."/>
            <person name="Thomas B.C."/>
            <person name="Singh A."/>
            <person name="Wilkins M.J."/>
            <person name="Karaoz U."/>
            <person name="Brodie E.L."/>
            <person name="Williams K.H."/>
            <person name="Hubbard S.S."/>
            <person name="Banfield J.F."/>
        </authorList>
    </citation>
    <scope>NUCLEOTIDE SEQUENCE [LARGE SCALE GENOMIC DNA]</scope>
</reference>
<organism evidence="3 4">
    <name type="scientific">Candidatus Uhrbacteria bacterium RIFCSPLOWO2_01_FULL_47_24</name>
    <dbReference type="NCBI Taxonomy" id="1802401"/>
    <lineage>
        <taxon>Bacteria</taxon>
        <taxon>Candidatus Uhriibacteriota</taxon>
    </lineage>
</organism>
<name>A0A1F7UT67_9BACT</name>
<evidence type="ECO:0000313" key="3">
    <source>
        <dbReference type="EMBL" id="OGL81449.1"/>
    </source>
</evidence>
<dbReference type="InterPro" id="IPR001296">
    <property type="entry name" value="Glyco_trans_1"/>
</dbReference>
<evidence type="ECO:0008006" key="5">
    <source>
        <dbReference type="Google" id="ProtNLM"/>
    </source>
</evidence>
<feature type="domain" description="Glycosyl transferase family 1" evidence="1">
    <location>
        <begin position="214"/>
        <end position="363"/>
    </location>
</feature>
<accession>A0A1F7UT67</accession>
<dbReference type="InterPro" id="IPR050194">
    <property type="entry name" value="Glycosyltransferase_grp1"/>
</dbReference>
<dbReference type="PANTHER" id="PTHR45947">
    <property type="entry name" value="SULFOQUINOVOSYL TRANSFERASE SQD2"/>
    <property type="match status" value="1"/>
</dbReference>
<sequence length="397" mass="45422">MKIAFIGQKAIPFYRDGGVERHVEELATRLAARGHEVTVYVRRRYVATKEDIWRGVRLVRVPEIPTKHLGSISSTFFATLQAVCRGQRTEDRGQKSIFRLPSSVFRRQGYDIIHFHGVGPSLLSWIPRIFTRAKIVVTFHSIDRFHAKWGPLSRLVLWLGEWTAVRIPHATIAVSHEIAKYCKKRFKKNVHYIPNGVEIKKPPADAELRRWDLQKDKYMLTVARLVRHKGIHYLIEAFKQVPDAIKGEMKLVIVGAPSFTKDYEKYLRQLAGEDHRIVFTGYQTGETLNQLYAHAYLYAHPSESEGLSLTILEAMSFGKCVLISNIPENLEVIDHSGVPFEVGNTDDLAEKMASLINHPEIAEAKGKLALGFIKRNFEWDKVVAATEELYKKLSPRR</sequence>
<gene>
    <name evidence="3" type="ORF">A3B21_03500</name>
</gene>
<dbReference type="AlphaFoldDB" id="A0A1F7UT67"/>
<feature type="domain" description="Glycosyltransferase subfamily 4-like N-terminal" evidence="2">
    <location>
        <begin position="17"/>
        <end position="199"/>
    </location>
</feature>
<evidence type="ECO:0000259" key="2">
    <source>
        <dbReference type="Pfam" id="PF13439"/>
    </source>
</evidence>
<dbReference type="STRING" id="1802401.A3B21_03500"/>
<dbReference type="CDD" id="cd03801">
    <property type="entry name" value="GT4_PimA-like"/>
    <property type="match status" value="1"/>
</dbReference>